<dbReference type="HOGENOM" id="CLU_026911_5_2_10"/>
<sequence>MESLKEKTAKGLFWGALNNVLMQLIGVTVGIALGRLLDKTDYGMIAMISVFALVANELQNSGFKAALNNIKQPQHRDYNSVFWFNICMGVTLYTLLFFLTPLIANYYHTPELIPLCRYAFLSLIFSSFGTAQSAYLAKNIMAKQVAKANLTSTIISSLVGVGMAWQGYAYWSLATQTNLYVLLNTLLYWHYSHWRPTFSFDWQPVRRMFKFSSKLLFSAILTDINNNIMNLLLGHYYSAASTGAYNQAYQWHSKAFFLIQGMLTQVAQPVLVDVGDERERQLRVLRKMMRLAAFLSFPLLFGLGMVAHEFILIAITEKWAQSAEFMRLLCISGAFIPLTFLLSNLVISKGCSSVYLYVNLGLGVAQVVAMLSLYPFGIKWMICALVMLNIICFGVWALFARRLADYKLRLLARDTLPFALCALGVMALTWFLTQQITLLPLLLGVRVVVAALLYLGIMKLANVDVFNEMLAFARRKKV</sequence>
<dbReference type="PANTHER" id="PTHR30250">
    <property type="entry name" value="PST FAMILY PREDICTED COLANIC ACID TRANSPORTER"/>
    <property type="match status" value="1"/>
</dbReference>
<keyword evidence="5 7" id="KW-1133">Transmembrane helix</keyword>
<name>A0A069QG70_HOYLO</name>
<keyword evidence="4 7" id="KW-0812">Transmembrane</keyword>
<dbReference type="eggNOG" id="COG2244">
    <property type="taxonomic scope" value="Bacteria"/>
</dbReference>
<feature type="transmembrane region" description="Helical" evidence="7">
    <location>
        <begin position="325"/>
        <end position="347"/>
    </location>
</feature>
<keyword evidence="9" id="KW-1185">Reference proteome</keyword>
<evidence type="ECO:0000256" key="2">
    <source>
        <dbReference type="ARBA" id="ARBA00007430"/>
    </source>
</evidence>
<feature type="transmembrane region" description="Helical" evidence="7">
    <location>
        <begin position="81"/>
        <end position="106"/>
    </location>
</feature>
<dbReference type="Pfam" id="PF13440">
    <property type="entry name" value="Polysacc_synt_3"/>
    <property type="match status" value="1"/>
</dbReference>
<dbReference type="CDD" id="cd13127">
    <property type="entry name" value="MATE_tuaB_like"/>
    <property type="match status" value="1"/>
</dbReference>
<evidence type="ECO:0000313" key="9">
    <source>
        <dbReference type="Proteomes" id="UP000027442"/>
    </source>
</evidence>
<evidence type="ECO:0000313" key="8">
    <source>
        <dbReference type="EMBL" id="KDR51029.1"/>
    </source>
</evidence>
<comment type="caution">
    <text evidence="8">The sequence shown here is derived from an EMBL/GenBank/DDBJ whole genome shotgun (WGS) entry which is preliminary data.</text>
</comment>
<evidence type="ECO:0000256" key="5">
    <source>
        <dbReference type="ARBA" id="ARBA00022989"/>
    </source>
</evidence>
<evidence type="ECO:0000256" key="6">
    <source>
        <dbReference type="ARBA" id="ARBA00023136"/>
    </source>
</evidence>
<feature type="transmembrane region" description="Helical" evidence="7">
    <location>
        <begin position="411"/>
        <end position="432"/>
    </location>
</feature>
<dbReference type="RefSeq" id="WP_018967133.1">
    <property type="nucleotide sequence ID" value="NZ_KB899213.1"/>
</dbReference>
<dbReference type="Proteomes" id="UP000027442">
    <property type="component" value="Unassembled WGS sequence"/>
</dbReference>
<keyword evidence="6 7" id="KW-0472">Membrane</keyword>
<dbReference type="GO" id="GO:0005886">
    <property type="term" value="C:plasma membrane"/>
    <property type="evidence" value="ECO:0007669"/>
    <property type="project" value="UniProtKB-SubCell"/>
</dbReference>
<evidence type="ECO:0000256" key="4">
    <source>
        <dbReference type="ARBA" id="ARBA00022692"/>
    </source>
</evidence>
<organism evidence="8 9">
    <name type="scientific">Hoylesella loescheii DSM 19665 = JCM 12249 = ATCC 15930</name>
    <dbReference type="NCBI Taxonomy" id="1122985"/>
    <lineage>
        <taxon>Bacteria</taxon>
        <taxon>Pseudomonadati</taxon>
        <taxon>Bacteroidota</taxon>
        <taxon>Bacteroidia</taxon>
        <taxon>Bacteroidales</taxon>
        <taxon>Prevotellaceae</taxon>
        <taxon>Hoylesella</taxon>
    </lineage>
</organism>
<proteinExistence type="inferred from homology"/>
<dbReference type="PANTHER" id="PTHR30250:SF10">
    <property type="entry name" value="LIPOPOLYSACCHARIDE BIOSYNTHESIS PROTEIN WZXC"/>
    <property type="match status" value="1"/>
</dbReference>
<dbReference type="AlphaFoldDB" id="A0A069QG70"/>
<dbReference type="EMBL" id="JNGW01000126">
    <property type="protein sequence ID" value="KDR51029.1"/>
    <property type="molecule type" value="Genomic_DNA"/>
</dbReference>
<accession>A0A069QG70</accession>
<keyword evidence="3" id="KW-1003">Cell membrane</keyword>
<feature type="transmembrane region" description="Helical" evidence="7">
    <location>
        <begin position="378"/>
        <end position="399"/>
    </location>
</feature>
<reference evidence="8 9" key="1">
    <citation type="submission" date="2013-08" db="EMBL/GenBank/DDBJ databases">
        <authorList>
            <person name="Weinstock G."/>
            <person name="Sodergren E."/>
            <person name="Wylie T."/>
            <person name="Fulton L."/>
            <person name="Fulton R."/>
            <person name="Fronick C."/>
            <person name="O'Laughlin M."/>
            <person name="Godfrey J."/>
            <person name="Miner T."/>
            <person name="Herter B."/>
            <person name="Appelbaum E."/>
            <person name="Cordes M."/>
            <person name="Lek S."/>
            <person name="Wollam A."/>
            <person name="Pepin K.H."/>
            <person name="Palsikar V.B."/>
            <person name="Mitreva M."/>
            <person name="Wilson R.K."/>
        </authorList>
    </citation>
    <scope>NUCLEOTIDE SEQUENCE [LARGE SCALE GENOMIC DNA]</scope>
    <source>
        <strain evidence="8 9">ATCC 15930</strain>
    </source>
</reference>
<feature type="transmembrane region" description="Helical" evidence="7">
    <location>
        <begin position="438"/>
        <end position="457"/>
    </location>
</feature>
<feature type="transmembrane region" description="Helical" evidence="7">
    <location>
        <begin position="354"/>
        <end position="372"/>
    </location>
</feature>
<dbReference type="InterPro" id="IPR050833">
    <property type="entry name" value="Poly_Biosynth_Transport"/>
</dbReference>
<feature type="transmembrane region" description="Helical" evidence="7">
    <location>
        <begin position="291"/>
        <end position="313"/>
    </location>
</feature>
<evidence type="ECO:0000256" key="7">
    <source>
        <dbReference type="SAM" id="Phobius"/>
    </source>
</evidence>
<evidence type="ECO:0000256" key="1">
    <source>
        <dbReference type="ARBA" id="ARBA00004651"/>
    </source>
</evidence>
<comment type="subcellular location">
    <subcellularLocation>
        <location evidence="1">Cell membrane</location>
        <topology evidence="1">Multi-pass membrane protein</topology>
    </subcellularLocation>
</comment>
<protein>
    <submittedName>
        <fullName evidence="8">Polysaccharide biosynthesis protein</fullName>
    </submittedName>
</protein>
<comment type="similarity">
    <text evidence="2">Belongs to the polysaccharide synthase family.</text>
</comment>
<dbReference type="PATRIC" id="fig|1122985.7.peg.3012"/>
<evidence type="ECO:0000256" key="3">
    <source>
        <dbReference type="ARBA" id="ARBA00022475"/>
    </source>
</evidence>
<gene>
    <name evidence="8" type="ORF">HMPREF1991_02914</name>
</gene>
<feature type="transmembrane region" description="Helical" evidence="7">
    <location>
        <begin position="12"/>
        <end position="36"/>
    </location>
</feature>
<feature type="transmembrane region" description="Helical" evidence="7">
    <location>
        <begin position="118"/>
        <end position="137"/>
    </location>
</feature>